<dbReference type="STRING" id="553973.CLOHYLEM_05366"/>
<proteinExistence type="predicted"/>
<evidence type="ECO:0000313" key="4">
    <source>
        <dbReference type="Proteomes" id="UP000004893"/>
    </source>
</evidence>
<dbReference type="OrthoDB" id="9768524at2"/>
<name>C0BZX4_9FIRM</name>
<protein>
    <recommendedName>
        <fullName evidence="2">DUF4340 domain-containing protein</fullName>
    </recommendedName>
</protein>
<dbReference type="RefSeq" id="WP_006442701.1">
    <property type="nucleotide sequence ID" value="NZ_CP036524.1"/>
</dbReference>
<comment type="caution">
    <text evidence="3">The sequence shown here is derived from an EMBL/GenBank/DDBJ whole genome shotgun (WGS) entry which is preliminary data.</text>
</comment>
<evidence type="ECO:0000256" key="1">
    <source>
        <dbReference type="SAM" id="Phobius"/>
    </source>
</evidence>
<keyword evidence="1" id="KW-0812">Transmembrane</keyword>
<evidence type="ECO:0000313" key="3">
    <source>
        <dbReference type="EMBL" id="EEG74702.1"/>
    </source>
</evidence>
<dbReference type="AlphaFoldDB" id="C0BZX4"/>
<keyword evidence="1" id="KW-0472">Membrane</keyword>
<dbReference type="Pfam" id="PF14238">
    <property type="entry name" value="DUF4340"/>
    <property type="match status" value="2"/>
</dbReference>
<dbReference type="eggNOG" id="ENOG5032V6S">
    <property type="taxonomic scope" value="Bacteria"/>
</dbReference>
<keyword evidence="4" id="KW-1185">Reference proteome</keyword>
<feature type="domain" description="DUF4340" evidence="2">
    <location>
        <begin position="75"/>
        <end position="204"/>
    </location>
</feature>
<accession>C0BZX4</accession>
<organism evidence="3 4">
    <name type="scientific">[Clostridium] hylemonae DSM 15053</name>
    <dbReference type="NCBI Taxonomy" id="553973"/>
    <lineage>
        <taxon>Bacteria</taxon>
        <taxon>Bacillati</taxon>
        <taxon>Bacillota</taxon>
        <taxon>Clostridia</taxon>
        <taxon>Lachnospirales</taxon>
        <taxon>Lachnospiraceae</taxon>
    </lineage>
</organism>
<reference evidence="3" key="2">
    <citation type="submission" date="2013-06" db="EMBL/GenBank/DDBJ databases">
        <title>Draft genome sequence of Clostridium hylemonae (DSM 15053).</title>
        <authorList>
            <person name="Sudarsanam P."/>
            <person name="Ley R."/>
            <person name="Guruge J."/>
            <person name="Turnbaugh P.J."/>
            <person name="Mahowald M."/>
            <person name="Liep D."/>
            <person name="Gordon J."/>
        </authorList>
    </citation>
    <scope>NUCLEOTIDE SEQUENCE</scope>
    <source>
        <strain evidence="3">DSM 15053</strain>
    </source>
</reference>
<dbReference type="EMBL" id="ABYI02000019">
    <property type="protein sequence ID" value="EEG74702.1"/>
    <property type="molecule type" value="Genomic_DNA"/>
</dbReference>
<feature type="transmembrane region" description="Helical" evidence="1">
    <location>
        <begin position="7"/>
        <end position="27"/>
    </location>
</feature>
<feature type="domain" description="DUF4340" evidence="2">
    <location>
        <begin position="208"/>
        <end position="291"/>
    </location>
</feature>
<reference evidence="3" key="1">
    <citation type="submission" date="2009-02" db="EMBL/GenBank/DDBJ databases">
        <authorList>
            <person name="Fulton L."/>
            <person name="Clifton S."/>
            <person name="Fulton B."/>
            <person name="Xu J."/>
            <person name="Minx P."/>
            <person name="Pepin K.H."/>
            <person name="Johnson M."/>
            <person name="Bhonagiri V."/>
            <person name="Nash W.E."/>
            <person name="Mardis E.R."/>
            <person name="Wilson R.K."/>
        </authorList>
    </citation>
    <scope>NUCLEOTIDE SEQUENCE [LARGE SCALE GENOMIC DNA]</scope>
    <source>
        <strain evidence="3">DSM 15053</strain>
    </source>
</reference>
<evidence type="ECO:0000259" key="2">
    <source>
        <dbReference type="Pfam" id="PF14238"/>
    </source>
</evidence>
<dbReference type="Proteomes" id="UP000004893">
    <property type="component" value="Unassembled WGS sequence"/>
</dbReference>
<gene>
    <name evidence="3" type="ORF">CLOHYLEM_05366</name>
</gene>
<dbReference type="InterPro" id="IPR025641">
    <property type="entry name" value="DUF4340"/>
</dbReference>
<dbReference type="HOGENOM" id="CLU_062184_0_0_9"/>
<keyword evidence="1" id="KW-1133">Transmembrane helix</keyword>
<sequence>MKQKRSWIILGAILAALLILYAGLRIYNTNTAKREARETDKSTVYVTNETDAAEISYTGTAEEKTMEFVKNDGEWYYAPDREIPMDQSAVADLADTVTVCRAVRELKEPDALSDYGLDDPLYTISFKNAKGTETTLYIGQAAGEDYYAALKGDGKVYTVESTLVSALTFDLSGFVQTDTVPPISSGSLKKVEVTENGKTAVYDAKEDIAELAGGFGALSFTSCADYHAEEEKLKDYGLDGESRVTVKAVYEDPDSGEEKEFTIYVGKTDDSGAWRYVGTDGSKIVYLVSADTVENTYTPAEQ</sequence>